<evidence type="ECO:0000256" key="5">
    <source>
        <dbReference type="ARBA" id="ARBA00022777"/>
    </source>
</evidence>
<dbReference type="Gene3D" id="1.10.287.130">
    <property type="match status" value="1"/>
</dbReference>
<dbReference type="Pfam" id="PF08447">
    <property type="entry name" value="PAS_3"/>
    <property type="match status" value="1"/>
</dbReference>
<dbReference type="Gene3D" id="3.30.450.20">
    <property type="entry name" value="PAS domain"/>
    <property type="match status" value="3"/>
</dbReference>
<feature type="domain" description="PAC" evidence="8">
    <location>
        <begin position="233"/>
        <end position="285"/>
    </location>
</feature>
<dbReference type="Pfam" id="PF08448">
    <property type="entry name" value="PAS_4"/>
    <property type="match status" value="2"/>
</dbReference>
<comment type="caution">
    <text evidence="9">The sequence shown here is derived from an EMBL/GenBank/DDBJ whole genome shotgun (WGS) entry which is preliminary data.</text>
</comment>
<evidence type="ECO:0000256" key="3">
    <source>
        <dbReference type="ARBA" id="ARBA00022553"/>
    </source>
</evidence>
<dbReference type="InterPro" id="IPR000014">
    <property type="entry name" value="PAS"/>
</dbReference>
<dbReference type="InterPro" id="IPR036097">
    <property type="entry name" value="HisK_dim/P_sf"/>
</dbReference>
<evidence type="ECO:0000313" key="10">
    <source>
        <dbReference type="Proteomes" id="UP001500567"/>
    </source>
</evidence>
<evidence type="ECO:0000259" key="7">
    <source>
        <dbReference type="PROSITE" id="PS50109"/>
    </source>
</evidence>
<gene>
    <name evidence="9" type="ORF">GCM10022408_20940</name>
</gene>
<evidence type="ECO:0000256" key="1">
    <source>
        <dbReference type="ARBA" id="ARBA00000085"/>
    </source>
</evidence>
<evidence type="ECO:0000259" key="8">
    <source>
        <dbReference type="PROSITE" id="PS50113"/>
    </source>
</evidence>
<dbReference type="InterPro" id="IPR035965">
    <property type="entry name" value="PAS-like_dom_sf"/>
</dbReference>
<dbReference type="PANTHER" id="PTHR43711">
    <property type="entry name" value="TWO-COMPONENT HISTIDINE KINASE"/>
    <property type="match status" value="1"/>
</dbReference>
<comment type="catalytic activity">
    <reaction evidence="1">
        <text>ATP + protein L-histidine = ADP + protein N-phospho-L-histidine.</text>
        <dbReference type="EC" id="2.7.13.3"/>
    </reaction>
</comment>
<dbReference type="PROSITE" id="PS50113">
    <property type="entry name" value="PAC"/>
    <property type="match status" value="1"/>
</dbReference>
<dbReference type="Pfam" id="PF00512">
    <property type="entry name" value="HisKA"/>
    <property type="match status" value="1"/>
</dbReference>
<name>A0ABP7SA76_9BACT</name>
<dbReference type="InterPro" id="IPR003594">
    <property type="entry name" value="HATPase_dom"/>
</dbReference>
<dbReference type="InterPro" id="IPR036890">
    <property type="entry name" value="HATPase_C_sf"/>
</dbReference>
<dbReference type="PRINTS" id="PR00344">
    <property type="entry name" value="BCTRLSENSOR"/>
</dbReference>
<dbReference type="PROSITE" id="PS50109">
    <property type="entry name" value="HIS_KIN"/>
    <property type="match status" value="1"/>
</dbReference>
<dbReference type="SMART" id="SM00387">
    <property type="entry name" value="HATPase_c"/>
    <property type="match status" value="1"/>
</dbReference>
<dbReference type="InterPro" id="IPR004358">
    <property type="entry name" value="Sig_transdc_His_kin-like_C"/>
</dbReference>
<dbReference type="EC" id="2.7.13.3" evidence="2"/>
<dbReference type="SUPFAM" id="SSF55785">
    <property type="entry name" value="PYP-like sensor domain (PAS domain)"/>
    <property type="match status" value="3"/>
</dbReference>
<dbReference type="RefSeq" id="WP_345072865.1">
    <property type="nucleotide sequence ID" value="NZ_BAABDJ010000017.1"/>
</dbReference>
<dbReference type="InterPro" id="IPR003661">
    <property type="entry name" value="HisK_dim/P_dom"/>
</dbReference>
<dbReference type="SUPFAM" id="SSF55874">
    <property type="entry name" value="ATPase domain of HSP90 chaperone/DNA topoisomerase II/histidine kinase"/>
    <property type="match status" value="1"/>
</dbReference>
<dbReference type="InterPro" id="IPR000700">
    <property type="entry name" value="PAS-assoc_C"/>
</dbReference>
<dbReference type="InterPro" id="IPR005467">
    <property type="entry name" value="His_kinase_dom"/>
</dbReference>
<evidence type="ECO:0000256" key="4">
    <source>
        <dbReference type="ARBA" id="ARBA00022679"/>
    </source>
</evidence>
<keyword evidence="3" id="KW-0597">Phosphoprotein</keyword>
<dbReference type="EMBL" id="BAABDJ010000017">
    <property type="protein sequence ID" value="GAA4008602.1"/>
    <property type="molecule type" value="Genomic_DNA"/>
</dbReference>
<dbReference type="CDD" id="cd00082">
    <property type="entry name" value="HisKA"/>
    <property type="match status" value="1"/>
</dbReference>
<accession>A0ABP7SA76</accession>
<proteinExistence type="predicted"/>
<dbReference type="PANTHER" id="PTHR43711:SF26">
    <property type="entry name" value="SENSOR HISTIDINE KINASE RCSC"/>
    <property type="match status" value="1"/>
</dbReference>
<dbReference type="InterPro" id="IPR013656">
    <property type="entry name" value="PAS_4"/>
</dbReference>
<dbReference type="InterPro" id="IPR013655">
    <property type="entry name" value="PAS_fold_3"/>
</dbReference>
<dbReference type="Gene3D" id="3.30.565.10">
    <property type="entry name" value="Histidine kinase-like ATPase, C-terminal domain"/>
    <property type="match status" value="1"/>
</dbReference>
<keyword evidence="4" id="KW-0808">Transferase</keyword>
<keyword evidence="10" id="KW-1185">Reference proteome</keyword>
<dbReference type="SUPFAM" id="SSF47384">
    <property type="entry name" value="Homodimeric domain of signal transducing histidine kinase"/>
    <property type="match status" value="1"/>
</dbReference>
<organism evidence="9 10">
    <name type="scientific">Hymenobacter fastidiosus</name>
    <dbReference type="NCBI Taxonomy" id="486264"/>
    <lineage>
        <taxon>Bacteria</taxon>
        <taxon>Pseudomonadati</taxon>
        <taxon>Bacteroidota</taxon>
        <taxon>Cytophagia</taxon>
        <taxon>Cytophagales</taxon>
        <taxon>Hymenobacteraceae</taxon>
        <taxon>Hymenobacter</taxon>
    </lineage>
</organism>
<keyword evidence="6" id="KW-0902">Two-component regulatory system</keyword>
<evidence type="ECO:0000256" key="2">
    <source>
        <dbReference type="ARBA" id="ARBA00012438"/>
    </source>
</evidence>
<protein>
    <recommendedName>
        <fullName evidence="2">histidine kinase</fullName>
        <ecNumber evidence="2">2.7.13.3</ecNumber>
    </recommendedName>
</protein>
<feature type="domain" description="Histidine kinase" evidence="7">
    <location>
        <begin position="449"/>
        <end position="663"/>
    </location>
</feature>
<evidence type="ECO:0000313" key="9">
    <source>
        <dbReference type="EMBL" id="GAA4008602.1"/>
    </source>
</evidence>
<evidence type="ECO:0000256" key="6">
    <source>
        <dbReference type="ARBA" id="ARBA00023012"/>
    </source>
</evidence>
<reference evidence="10" key="1">
    <citation type="journal article" date="2019" name="Int. J. Syst. Evol. Microbiol.">
        <title>The Global Catalogue of Microorganisms (GCM) 10K type strain sequencing project: providing services to taxonomists for standard genome sequencing and annotation.</title>
        <authorList>
            <consortium name="The Broad Institute Genomics Platform"/>
            <consortium name="The Broad Institute Genome Sequencing Center for Infectious Disease"/>
            <person name="Wu L."/>
            <person name="Ma J."/>
        </authorList>
    </citation>
    <scope>NUCLEOTIDE SEQUENCE [LARGE SCALE GENOMIC DNA]</scope>
    <source>
        <strain evidence="10">JCM 17224</strain>
    </source>
</reference>
<dbReference type="CDD" id="cd00130">
    <property type="entry name" value="PAS"/>
    <property type="match status" value="1"/>
</dbReference>
<dbReference type="SMART" id="SM00091">
    <property type="entry name" value="PAS"/>
    <property type="match status" value="3"/>
</dbReference>
<sequence length="666" mass="73959">MGPAADIPDPSAAARLADQNRQLRQILRQSPAMIATFEGPDHRFSFINPGYDQLVAHRGRLGYPLGECIPELVAQSFFGELDTVYQTGRPWVGLETYAELVDQTTGQRRQLYIDITYEPLCDGQGRTTGILVFLVDVTARVRFREQATALQREVQAADGRLRRLTEALPIITFTVSAAGQLSYVSPQWYAYTGQPAGGPWAAVDAAWRTRLHPDDQLAVAREIQASLAAARPLRLDLRLRGAAGHYRWFQTEIVSEWDAAGQLVLHHGYLLDVHELREAQQQLRLRDQQLRQILGQLPAGIATLEGPEHRFSYSTPGYDALAGGRVTLGRTVAEMLPEVVDQGFIGLLDHVYRTGETFQSDEIRVKLLDAATGELGEHFVALTYQPLHDDQQRVIGILVFVLDVTPAARVRQRVAALQAEALAAASQRARQAQDRERELHQMKADFVTLASHEFRTPLNTMLTSTSLLEHYFGAADAPNHHKHVQRVKAAIHDLTSILNGFLHLNSLPAGPAPVVRGEIELAAFIDNVLDELSPALRPGQRIRYEPGAARVTLDGNLLKHILVNLLSNASKYSPESSDIWLLTHADAAALRVTVRDAGIGIPVEDQEYVFNDFFRARNATHIQGTGLGLYMVRRYVELMRGRLEFTSELGVGSEFTVRLPLHAPTL</sequence>
<dbReference type="SMART" id="SM00388">
    <property type="entry name" value="HisKA"/>
    <property type="match status" value="1"/>
</dbReference>
<keyword evidence="5" id="KW-0418">Kinase</keyword>
<dbReference type="Pfam" id="PF02518">
    <property type="entry name" value="HATPase_c"/>
    <property type="match status" value="1"/>
</dbReference>
<dbReference type="Proteomes" id="UP001500567">
    <property type="component" value="Unassembled WGS sequence"/>
</dbReference>
<dbReference type="CDD" id="cd00075">
    <property type="entry name" value="HATPase"/>
    <property type="match status" value="1"/>
</dbReference>
<dbReference type="InterPro" id="IPR050736">
    <property type="entry name" value="Sensor_HK_Regulatory"/>
</dbReference>